<name>A0A8I1EB14_PSEPU</name>
<sequence>MTLKELHKRFGISKPFPFEDIPDEYRTPKTISKWLEAHKGVLGDVPLEFITDDLCRYAVQKVAYTVGSPIYIPWESAKFILSEPRFQHLHDEIARLIVARREEYITQIDQSLVTRGFLEWALEQNGDALVPYLADGGGVQGLSFEIDQDLIDYAVSRSFNYFKAFEPHQYSDEAVKSCLWRCRFDLDILKPLGLYHLVTELMHEKPYWPSEQERPSDMSEAVSMLVKAKKDKHLYHAYLRHFDLDKVVDHMRTPARRRELFGMLTRDEAMHYLNSTGLKNDRSFKGALIQDDLGI</sequence>
<protein>
    <submittedName>
        <fullName evidence="1">Uncharacterized protein</fullName>
    </submittedName>
</protein>
<dbReference type="Proteomes" id="UP000637061">
    <property type="component" value="Unassembled WGS sequence"/>
</dbReference>
<dbReference type="RefSeq" id="WP_198746799.1">
    <property type="nucleotide sequence ID" value="NZ_JAEHTE010000002.1"/>
</dbReference>
<comment type="caution">
    <text evidence="1">The sequence shown here is derived from an EMBL/GenBank/DDBJ whole genome shotgun (WGS) entry which is preliminary data.</text>
</comment>
<organism evidence="1 2">
    <name type="scientific">Pseudomonas putida</name>
    <name type="common">Arthrobacter siderocapsulatus</name>
    <dbReference type="NCBI Taxonomy" id="303"/>
    <lineage>
        <taxon>Bacteria</taxon>
        <taxon>Pseudomonadati</taxon>
        <taxon>Pseudomonadota</taxon>
        <taxon>Gammaproteobacteria</taxon>
        <taxon>Pseudomonadales</taxon>
        <taxon>Pseudomonadaceae</taxon>
        <taxon>Pseudomonas</taxon>
    </lineage>
</organism>
<accession>A0A8I1EB14</accession>
<gene>
    <name evidence="1" type="ORF">JEU22_04605</name>
</gene>
<dbReference type="AlphaFoldDB" id="A0A8I1EB14"/>
<evidence type="ECO:0000313" key="2">
    <source>
        <dbReference type="Proteomes" id="UP000637061"/>
    </source>
</evidence>
<evidence type="ECO:0000313" key="1">
    <source>
        <dbReference type="EMBL" id="MBI6883185.1"/>
    </source>
</evidence>
<proteinExistence type="predicted"/>
<reference evidence="1" key="1">
    <citation type="submission" date="2020-12" db="EMBL/GenBank/DDBJ databases">
        <title>Enhanced detection system for hospital associated transmission using whole genome sequencing surveillance.</title>
        <authorList>
            <person name="Harrison L.H."/>
            <person name="Van Tyne D."/>
            <person name="Marsh J.W."/>
            <person name="Griffith M.P."/>
            <person name="Snyder D.J."/>
            <person name="Cooper V.S."/>
            <person name="Mustapha M."/>
        </authorList>
    </citation>
    <scope>NUCLEOTIDE SEQUENCE</scope>
    <source>
        <strain evidence="1">PSB00042</strain>
    </source>
</reference>
<dbReference type="EMBL" id="JAEHTE010000002">
    <property type="protein sequence ID" value="MBI6883185.1"/>
    <property type="molecule type" value="Genomic_DNA"/>
</dbReference>